<sequence length="3391" mass="333182">MLIGAPSTGGALQAVTTAAAATKTVGAPAARPTYTARPLSAAAAEAARADVALPRPVHGARAVRLLGDRVDEAAALNEMSSDELVRLLSSDPSAWVDSEGAVFYRDPVVRNAPTRRARAAAPLDQTFALHSLPGSAHTIFLDVDGASVSGTRWQAEHPGVPPTQPAWDPSGDGPAFADSELTSIQAIWASVAEDYAPFDVDVTTADPGAAAIDRSGPGDHVYGAHVVISPSLATSAAICDSDCGAASYLGAFGATSGGAGGDGYGYQQPAWVFPDLLGPDSPKRTAEAVSHEVGHQLGLVDDGGSTATVDPGHGAWAPIMGSADLHPISQWSQGDYPGATNHEDDVATIRSVIGSRPDDAGGNVGQAAAFPAGASYITSRSDVDVYRLGTCTGTFTVSASPVDAQADLDIKLTLLSPTGTALTTADPASAQTGATTASGLDASITQTNASGSYYVAVDGTGNGPWSTGYDDYGSLGAYTMARTGSCTGAAATGVPSQANNLAATPDPLAPDVALSWTAPTTPGAGGAVTGYLLTRSGSDDYVQVPASTTGYTWTGLAFGTGYTFTVTPLNANGPGVARSVTATTSSGTVVPGAPKNFTAAWNPVPQTAVLAWSAPPSAGSASVQTYALFIDGTLYTYYDASTTALGFAGLSPGATYTFGVAAVSSVGTGPTATATVTVPARAGNDAFGQRVTISGVSGSVTGNNTESSEESGEPAPTATRAGAGKASVWYSWTAPASGPVTLATTSSTTDRDTTLDVYTGSTVGTLSRVDGNDEPAGGGHLAAVTFNATAGTTYAIGVNGYRTATGVGPFGLTWAGSAIGAKSTTTTLSAVGGSDRSVKLTATVTATFGAPVGHVYFYDGSTQVGDDLLDGSTPTPTLTVTDQARGDHVFTAKFVPTRSDLFAESTSAGKTVTVAASTTATTLTGSSDAQQVTLTANVAPSAGTAAGTVQFRDGTTLVGTGTVAYGASTVVLTSVAPGAHSYTATFVPSDLERYVGSTSAAAAVTVAAYPAAASTTTTLSGQVSGRTARLVATVTATGATPAGSVQVKDGSTVVGSATLVAGSASLPLADLTRGTHQLTATFVPADATAYAASTSTATSLAVVATPTTTTLTPSLSGRTVTLQTSVSPSSAGTVELREGSTLLGTVTLSSGAGQQALTNVAVGVHHYTATFVPTDDLRDAGSTSPTQDVTIDPSVTSTALGSAVSGHQVTLTATVTSSIGAAAGSVTFREGDDVVGTGTVSGGVASTVLTAVSTGVHSYTATFAPTTPAQQAASVSPDQTATVAATTTTTDLTTGVSGQVVTLTSSVTGGTLAGKVEFREGSALVGTVPLASGAAVLQLPGVAPGAHAYVATFVPSGTTYATSSSVSRTANVVGATATTLASSVNVSAVTLTAGVTGPGTPAGDVEFRDGTSLVGTVTLSGGAASVTLPSVAAGAHSYTATFVPTSTALYAGSVSEAHPVDVARVASATTLTATVNAQSVDLSSTVSAASGALAGTVTFRDGGAVVATRTVTSTATTVTATVAASYGAHSYTATFVPTGTVHNPSTSPTRTATIPGTTTTTLTTDVTGRTVTATAVVAGSGATPAGSVAFYRDGTLVGTVTVASGTAVYTATSVVPGTYSYTATYTPGTAATGGSSSAASVATVDPVASTTTLQAAVSDRTVTLDSAVAVTSGTAAGKVQLRDGSTLVGVVTVASGAASLVLSNVTPGGHTYTATFVPADPTVYTGSDSDPKTVTAAKIATTTALVATVSAQTVTLTATPATAAGTLAGSVELRDGTTLLGTATLDATTVVRTFTDVTPGSHTYTATFVPTGTTHAGSTSAGKTVTAAERSSTTDLAAAVDVRTVTLDATVASGSRQPEGNAVFRDGSTVVGTVALDEGEAQLVLSSVTPGSHSYTATFVATDPTTYTGSASPSRTLSVLPIVTMTALTATSGTGQEVELSSQVTAASGVPSGNVVFREGGSVVATVAVVAGSALAELTGVVPGTHTYTATFAPTSPATFAGSASAGRSATVDPIATTTGLTATVTASAVQIAATLDSDAAGQVVFRQDGTTVGKVTLAGRAAALHLDDVTPGAHIYTATFVPTDPTTYAGSVSPDRGVTVKVPTVTDLTAGAVQRTVSLTATVVAAGSPAGAVEFREGSTLVGTVAVTSGSASVTLSNVTPGSHSYRATFVPTTPGTVAGSVSAIRSTTVGAVATTTVLDTDVAGRSVTFDVHVTSPSGSPAGEVDIRDGSTVVGTAVLVAGAASVTINGVAPGDHAYRAFFSPDDAVAYAFSSTAPSFTRIAPATTATDLDLSVAGRTVSFDAAVTSGYGTPAGSVILREGTRIVGTVDLVAGAAHLELTGTDPGAHTYTATYVPGRTATHVGSTSSERSVTVAMPTTTTLTSSASVRTVTLRSVVTPLRGTPAGSVVFREGSTVVDTVAVDSNGAATTSPAGVAPGEHTYTATFVPSDAVTQAGSVSTASKVTVAPIVTTTTLDTQVAVRAVTLSSTVTGASGTPTGQVEFRDGTGLVGTVAVTDGAASTTLSGVTPGEHTYTATFVPTAPVTYAGSVSTASTLTVAPIVTTTTLDTQVAVRAVTLSSTVTGASGAPTGQVEFREGATVVGTVAVSAGAASTTLTDVTPGAHTYTATYVPASAVTYAGSASSDAVATVAPIVTTTQLTTTADGRAVTLVGAVTGASGTPAGKVEFREGSTVVGTVDVASGAATTTLTNVSPGDHGYTATFVPTDSGTFAGSSSATTTVTIGRIATSTALVTTVTGQDVTLTATPSTTDGTLTGAVEFREGSTLLGTSPLSGTSAALTLTGVSAGPHTYTATFVPTGTSHATSSDHQTVTVPHATTTTLTATTGADNQVRLEALVTSGAGVPTGAVEFYDGTTSLGDPSGVGGDGIALLTVDDVLGGVHDYTAVFVAEHGDDFMTSSATHSLTVDPTTTETALVAERTPGSRSVVLTADVSAQAGNPAGTVTFRDGSTVVGTATVAAGEATKTLTSVPTGDHVYEATFVPTSSTTYAGSTSPQQSLTLATSTSATDVTVTSSGTTVTFAATVTSPDGVPTGEVQLSEGGAVVTSGVLDAGTVSVALPGVSKGEHTYVATYVPADDSFAGSASAARTVTVTGPVPGTATTTGLTAGAVRRTVSLKATVAASTGTPAGTVQFLQDASVVGSAPVTAGAASLTLPAVAAGAHAYTAVFLPADEAAFATSTSPARQVTVAPTATTTALSGKVSGTTATLRITVAGTDGLVPVGTVRVFDGSTRIGQVQAQGGKATLVVPGAAVRQHSYRATYLPSSTDFAGSSSSILTLTVRPVASTTTLTAPARAKAGSRPTLKVKVRRAGTPATGKVRLTYGATKVTLTLKHGQASYRLPRVTKGSLKVTAAYLGNDTTARSSATRSIKVG</sequence>
<feature type="domain" description="Fibronectin type-III" evidence="4">
    <location>
        <begin position="494"/>
        <end position="592"/>
    </location>
</feature>
<dbReference type="InterPro" id="IPR036116">
    <property type="entry name" value="FN3_sf"/>
</dbReference>
<dbReference type="Pfam" id="PF16640">
    <property type="entry name" value="Big_3_5"/>
    <property type="match status" value="16"/>
</dbReference>
<keyword evidence="6" id="KW-1185">Reference proteome</keyword>
<name>A0ABP8XW57_9ACTN</name>
<dbReference type="CDD" id="cd00063">
    <property type="entry name" value="FN3"/>
    <property type="match status" value="2"/>
</dbReference>
<protein>
    <recommendedName>
        <fullName evidence="4">Fibronectin type-III domain-containing protein</fullName>
    </recommendedName>
</protein>
<dbReference type="EMBL" id="BAABKM010000004">
    <property type="protein sequence ID" value="GAA4716623.1"/>
    <property type="molecule type" value="Genomic_DNA"/>
</dbReference>
<dbReference type="InterPro" id="IPR013783">
    <property type="entry name" value="Ig-like_fold"/>
</dbReference>
<feature type="domain" description="Fibronectin type-III" evidence="4">
    <location>
        <begin position="593"/>
        <end position="683"/>
    </location>
</feature>
<dbReference type="Gene3D" id="2.60.40.10">
    <property type="entry name" value="Immunoglobulins"/>
    <property type="match status" value="28"/>
</dbReference>
<dbReference type="InterPro" id="IPR003961">
    <property type="entry name" value="FN3_dom"/>
</dbReference>
<evidence type="ECO:0000313" key="6">
    <source>
        <dbReference type="Proteomes" id="UP001499974"/>
    </source>
</evidence>
<gene>
    <name evidence="5" type="ORF">GCM10023349_40490</name>
</gene>
<organism evidence="5 6">
    <name type="scientific">Nocardioides conyzicola</name>
    <dbReference type="NCBI Taxonomy" id="1651781"/>
    <lineage>
        <taxon>Bacteria</taxon>
        <taxon>Bacillati</taxon>
        <taxon>Actinomycetota</taxon>
        <taxon>Actinomycetes</taxon>
        <taxon>Propionibacteriales</taxon>
        <taxon>Nocardioidaceae</taxon>
        <taxon>Nocardioides</taxon>
    </lineage>
</organism>
<dbReference type="SUPFAM" id="SSF49265">
    <property type="entry name" value="Fibronectin type III"/>
    <property type="match status" value="1"/>
</dbReference>
<proteinExistence type="predicted"/>
<keyword evidence="1" id="KW-0326">Glycosidase</keyword>
<keyword evidence="2" id="KW-0624">Polysaccharide degradation</keyword>
<reference evidence="6" key="1">
    <citation type="journal article" date="2019" name="Int. J. Syst. Evol. Microbiol.">
        <title>The Global Catalogue of Microorganisms (GCM) 10K type strain sequencing project: providing services to taxonomists for standard genome sequencing and annotation.</title>
        <authorList>
            <consortium name="The Broad Institute Genomics Platform"/>
            <consortium name="The Broad Institute Genome Sequencing Center for Infectious Disease"/>
            <person name="Wu L."/>
            <person name="Ma J."/>
        </authorList>
    </citation>
    <scope>NUCLEOTIDE SEQUENCE [LARGE SCALE GENOMIC DNA]</scope>
    <source>
        <strain evidence="6">JCM 18531</strain>
    </source>
</reference>
<feature type="region of interest" description="Disordered" evidence="3">
    <location>
        <begin position="695"/>
        <end position="720"/>
    </location>
</feature>
<dbReference type="InterPro" id="IPR032109">
    <property type="entry name" value="Big_3_5"/>
</dbReference>
<evidence type="ECO:0000256" key="3">
    <source>
        <dbReference type="SAM" id="MobiDB-lite"/>
    </source>
</evidence>
<dbReference type="SMART" id="SM00060">
    <property type="entry name" value="FN3"/>
    <property type="match status" value="2"/>
</dbReference>
<evidence type="ECO:0000313" key="5">
    <source>
        <dbReference type="EMBL" id="GAA4716623.1"/>
    </source>
</evidence>
<evidence type="ECO:0000256" key="1">
    <source>
        <dbReference type="ARBA" id="ARBA00023295"/>
    </source>
</evidence>
<keyword evidence="1" id="KW-0378">Hydrolase</keyword>
<comment type="caution">
    <text evidence="5">The sequence shown here is derived from an EMBL/GenBank/DDBJ whole genome shotgun (WGS) entry which is preliminary data.</text>
</comment>
<evidence type="ECO:0000259" key="4">
    <source>
        <dbReference type="PROSITE" id="PS50853"/>
    </source>
</evidence>
<evidence type="ECO:0000256" key="2">
    <source>
        <dbReference type="ARBA" id="ARBA00023326"/>
    </source>
</evidence>
<dbReference type="Pfam" id="PF00041">
    <property type="entry name" value="fn3"/>
    <property type="match status" value="2"/>
</dbReference>
<dbReference type="Proteomes" id="UP001499974">
    <property type="component" value="Unassembled WGS sequence"/>
</dbReference>
<keyword evidence="2" id="KW-0119">Carbohydrate metabolism</keyword>
<accession>A0ABP8XW57</accession>
<dbReference type="PROSITE" id="PS50853">
    <property type="entry name" value="FN3"/>
    <property type="match status" value="2"/>
</dbReference>